<organism evidence="1 2">
    <name type="scientific">Lactobacillus crispatus</name>
    <dbReference type="NCBI Taxonomy" id="47770"/>
    <lineage>
        <taxon>Bacteria</taxon>
        <taxon>Bacillati</taxon>
        <taxon>Bacillota</taxon>
        <taxon>Bacilli</taxon>
        <taxon>Lactobacillales</taxon>
        <taxon>Lactobacillaceae</taxon>
        <taxon>Lactobacillus</taxon>
    </lineage>
</organism>
<evidence type="ECO:0000313" key="2">
    <source>
        <dbReference type="Proteomes" id="UP001253287"/>
    </source>
</evidence>
<dbReference type="RefSeq" id="WP_118992358.1">
    <property type="nucleotide sequence ID" value="NZ_JAAUWJ010000012.1"/>
</dbReference>
<evidence type="ECO:0000313" key="1">
    <source>
        <dbReference type="EMBL" id="MDT9609359.1"/>
    </source>
</evidence>
<gene>
    <name evidence="1" type="ORF">RON39_04345</name>
</gene>
<dbReference type="Proteomes" id="UP001253287">
    <property type="component" value="Unassembled WGS sequence"/>
</dbReference>
<reference evidence="1" key="1">
    <citation type="submission" date="2023-08" db="EMBL/GenBank/DDBJ databases">
        <title>Lactobacillus from the Female Urinary Tract.</title>
        <authorList>
            <person name="Stegman N."/>
            <person name="Jackson B."/>
            <person name="Steiling M."/>
            <person name="Sedano C."/>
            <person name="Wolfe A."/>
            <person name="Putonti C."/>
        </authorList>
    </citation>
    <scope>NUCLEOTIDE SEQUENCE</scope>
    <source>
        <strain evidence="1">UMB5661</strain>
    </source>
</reference>
<protein>
    <submittedName>
        <fullName evidence="1">Uncharacterized protein</fullName>
    </submittedName>
</protein>
<comment type="caution">
    <text evidence="1">The sequence shown here is derived from an EMBL/GenBank/DDBJ whole genome shotgun (WGS) entry which is preliminary data.</text>
</comment>
<accession>A0AAW8WNX3</accession>
<dbReference type="EMBL" id="JAVTXN010000015">
    <property type="protein sequence ID" value="MDT9609359.1"/>
    <property type="molecule type" value="Genomic_DNA"/>
</dbReference>
<proteinExistence type="predicted"/>
<name>A0AAW8WNX3_9LACO</name>
<dbReference type="AlphaFoldDB" id="A0AAW8WNX3"/>
<sequence length="157" mass="18712">MIIIQEDTDRKNFILNQLETDYGQNINWRKQYDNIYFLLSDLEKQTNKGQITIPIIEFRQLRIYLSKKLNFYPNYPKDKPNPMASGLHSEEAAENHFFLHPETYGRLPNYDVDLFYKALVHKTDLYQLNESKPLSILSKFLKFLKESKLNNASWIFA</sequence>